<keyword evidence="3" id="KW-0238">DNA-binding</keyword>
<evidence type="ECO:0000256" key="2">
    <source>
        <dbReference type="ARBA" id="ARBA00022747"/>
    </source>
</evidence>
<dbReference type="PANTHER" id="PTHR43140:SF1">
    <property type="entry name" value="TYPE I RESTRICTION ENZYME ECOKI SPECIFICITY SUBUNIT"/>
    <property type="match status" value="1"/>
</dbReference>
<protein>
    <submittedName>
        <fullName evidence="6">Restriction endonuclease</fullName>
    </submittedName>
</protein>
<accession>A0A927WP03</accession>
<comment type="caution">
    <text evidence="6">The sequence shown here is derived from an EMBL/GenBank/DDBJ whole genome shotgun (WGS) entry which is preliminary data.</text>
</comment>
<comment type="similarity">
    <text evidence="1">Belongs to the type-I restriction system S methylase family.</text>
</comment>
<dbReference type="InterPro" id="IPR000055">
    <property type="entry name" value="Restrct_endonuc_typeI_TRD"/>
</dbReference>
<feature type="domain" description="Type I restriction modification DNA specificity" evidence="5">
    <location>
        <begin position="101"/>
        <end position="239"/>
    </location>
</feature>
<evidence type="ECO:0000313" key="6">
    <source>
        <dbReference type="EMBL" id="MBE6092999.1"/>
    </source>
</evidence>
<dbReference type="Pfam" id="PF01420">
    <property type="entry name" value="Methylase_S"/>
    <property type="match status" value="2"/>
</dbReference>
<evidence type="ECO:0000256" key="4">
    <source>
        <dbReference type="ARBA" id="ARBA00038652"/>
    </source>
</evidence>
<feature type="domain" description="Type I restriction modification DNA specificity" evidence="5">
    <location>
        <begin position="326"/>
        <end position="497"/>
    </location>
</feature>
<gene>
    <name evidence="6" type="ORF">E7201_07530</name>
</gene>
<keyword evidence="2" id="KW-0680">Restriction system</keyword>
<sequence>MTPQQLKNSILQRAIEGRLVEQRPTEGTAKELLKKIQAEKARMIEKGKIKKPKALPPITEEEKPFDIPEGWVWCYLNDIAFITKLAGFEYSKYISPNLSLNGIPLFKGKNIQNGTLVENFEGYIPETVSDELFRSQLTKRCLLTPYVGIIGNIAIFEGKYKAHLGSNVGKIELFNEDGMHVLEEYVLFYLRSNTGYKELTKYKKATAQESISIDAIRNVLIPLPSLAEQRRIVAKIEELLPLIDKYDKAYTKLTDFNTRFPEAMKKSLLQYAIEGKLVEQRADEGTAQDLIKDIQAEKKRLIAEKKIKKPKALPPITEEEIPFDIPESWKWVRLLDIAEGGLGKTLNKSKDKGIEKPYLCSINVYWDGINLEKVKTALFDVESQKKYLLKKGDLLICEGGDAGRSAVWDNEDEMYYQNALHRIRFYGGINPYYFLYCLELFKAQGVIEAHCKGVTIKHLVQSSLNEIIFPLPPLSEQHRIVTKLEELLPFCDQLRNKQN</sequence>
<keyword evidence="6" id="KW-0378">Hydrolase</keyword>
<proteinExistence type="inferred from homology"/>
<dbReference type="AlphaFoldDB" id="A0A927WP03"/>
<dbReference type="PANTHER" id="PTHR43140">
    <property type="entry name" value="TYPE-1 RESTRICTION ENZYME ECOKI SPECIFICITY PROTEIN"/>
    <property type="match status" value="1"/>
</dbReference>
<comment type="subunit">
    <text evidence="4">The methyltransferase is composed of M and S polypeptides.</text>
</comment>
<dbReference type="GO" id="GO:0003677">
    <property type="term" value="F:DNA binding"/>
    <property type="evidence" value="ECO:0007669"/>
    <property type="project" value="UniProtKB-KW"/>
</dbReference>
<dbReference type="InterPro" id="IPR051212">
    <property type="entry name" value="Type-I_RE_S_subunit"/>
</dbReference>
<name>A0A927WP03_SELRU</name>
<dbReference type="Gene3D" id="3.90.220.20">
    <property type="entry name" value="DNA methylase specificity domains"/>
    <property type="match status" value="2"/>
</dbReference>
<evidence type="ECO:0000259" key="5">
    <source>
        <dbReference type="Pfam" id="PF01420"/>
    </source>
</evidence>
<dbReference type="InterPro" id="IPR044946">
    <property type="entry name" value="Restrct_endonuc_typeI_TRD_sf"/>
</dbReference>
<reference evidence="6" key="1">
    <citation type="submission" date="2019-04" db="EMBL/GenBank/DDBJ databases">
        <title>Evolution of Biomass-Degrading Anaerobic Consortia Revealed by Metagenomics.</title>
        <authorList>
            <person name="Peng X."/>
        </authorList>
    </citation>
    <scope>NUCLEOTIDE SEQUENCE</scope>
    <source>
        <strain evidence="6">SIG240</strain>
    </source>
</reference>
<dbReference type="Proteomes" id="UP000761380">
    <property type="component" value="Unassembled WGS sequence"/>
</dbReference>
<dbReference type="EMBL" id="SVBY01000049">
    <property type="protein sequence ID" value="MBE6092999.1"/>
    <property type="molecule type" value="Genomic_DNA"/>
</dbReference>
<keyword evidence="6" id="KW-0540">Nuclease</keyword>
<evidence type="ECO:0000256" key="3">
    <source>
        <dbReference type="ARBA" id="ARBA00023125"/>
    </source>
</evidence>
<keyword evidence="6" id="KW-0255">Endonuclease</keyword>
<dbReference type="SUPFAM" id="SSF116734">
    <property type="entry name" value="DNA methylase specificity domain"/>
    <property type="match status" value="2"/>
</dbReference>
<dbReference type="GO" id="GO:0004519">
    <property type="term" value="F:endonuclease activity"/>
    <property type="evidence" value="ECO:0007669"/>
    <property type="project" value="UniProtKB-KW"/>
</dbReference>
<dbReference type="GO" id="GO:0009307">
    <property type="term" value="P:DNA restriction-modification system"/>
    <property type="evidence" value="ECO:0007669"/>
    <property type="project" value="UniProtKB-KW"/>
</dbReference>
<evidence type="ECO:0000256" key="1">
    <source>
        <dbReference type="ARBA" id="ARBA00010923"/>
    </source>
</evidence>
<organism evidence="6 7">
    <name type="scientific">Selenomonas ruminantium</name>
    <dbReference type="NCBI Taxonomy" id="971"/>
    <lineage>
        <taxon>Bacteria</taxon>
        <taxon>Bacillati</taxon>
        <taxon>Bacillota</taxon>
        <taxon>Negativicutes</taxon>
        <taxon>Selenomonadales</taxon>
        <taxon>Selenomonadaceae</taxon>
        <taxon>Selenomonas</taxon>
    </lineage>
</organism>
<evidence type="ECO:0000313" key="7">
    <source>
        <dbReference type="Proteomes" id="UP000761380"/>
    </source>
</evidence>